<feature type="compositionally biased region" description="Polar residues" evidence="1">
    <location>
        <begin position="119"/>
        <end position="135"/>
    </location>
</feature>
<dbReference type="Proteomes" id="UP000036681">
    <property type="component" value="Unplaced"/>
</dbReference>
<feature type="region of interest" description="Disordered" evidence="1">
    <location>
        <begin position="88"/>
        <end position="140"/>
    </location>
</feature>
<dbReference type="AlphaFoldDB" id="A0A9J2PZI5"/>
<reference evidence="3" key="1">
    <citation type="submission" date="2023-03" db="UniProtKB">
        <authorList>
            <consortium name="WormBaseParasite"/>
        </authorList>
    </citation>
    <scope>IDENTIFICATION</scope>
</reference>
<evidence type="ECO:0000313" key="3">
    <source>
        <dbReference type="WBParaSite" id="ALUE_0001559101-mRNA-1"/>
    </source>
</evidence>
<sequence>MTSYYNELTTGSVYADISQQHVPFEQPDQEISEYAGIATVGAAHFMGNMQHSVSGVGANVNDDEELLLHLEYERPSDVMEPRDLVTEDNIEQANDTDTSTSSCGSEPAGEYGEQCDANKYSSTSGTRNGLTTSKPMRSRRGGGYANGLCPPAPAVTSDECWNDPADIAEYFPKTAAYKVNAVHFLSIFYDLRRRKKTEGSNSGIAWLFKKFASSGGITDPRDRQRINQMLRQLTWLLTYSWDGKDMSTLPPEMLWRARKEELRLVERLMQQKLSIMRGGRSNTSRVKKHIDNIEPTEELRLVERLMQQKLSIMRGGRSNTSRVKKHIDNIEPTVISVYNENLEEELRLVERLMQQKLSIMRGGRSNTSRVKKHIDNIEPTGVSSSGCALAQRPKIKRRQLGAFDQLSMTNGALFKLLVLERQWKVLLDQLVAQNDRNAAADLQGLVEEYVRELRSMIDEIGGLLVLERQWKVLLDQLVTQNDRNAAADLQGLVEEYVRELRSMIDEIGGDQYAVHDVNLIEDLVNDGYSLQKKLELVGLAHLCSEWFLFKRRTSKNGSRVVKRAHPSTSKAVTVIGVNGPASVTSAPPSIDMKTAIARDKTSSHLGTRRNVASLPSGIQNDVARVPSHSQGDMVPLPSHMQKNMRSVRPGVHDSMKLVSSSAQSSVISAPSASKGNNSAPVSSSVQSNMASIPSELRGNATIIPKTRRTRKKSTKKSGRKTSRSENKFGRLTGKSTVKKAVEASSQSALDVLPLSDSTMVEVISEGNVAASIVGKRGKRGRPKKLDIGEQTRDAEKNNDVVSVRKHGRHKKSKKGGRARKLRGRPRRNTQKSIAPIAASPILESIPENEDAEKAEAHERYDLEDVSEIENRWLNFCLEDERATDEEVARMIGDLLSLCMDYRTLLETPMPRSVAAARRASKRAQIESSIGDLEALLDRPGRWEQNALLALPTTISEASDDKEAILAPPAKRSKPAEGTSLDQSSPWRRFNIFAVVSLHATIAVPVSACYLNPANVLPFVMLQWVLAEHFLTELSSTQSFI</sequence>
<accession>A0A9J2PZI5</accession>
<dbReference type="WBParaSite" id="ALUE_0001559101-mRNA-1">
    <property type="protein sequence ID" value="ALUE_0001559101-mRNA-1"/>
    <property type="gene ID" value="ALUE_0001559101"/>
</dbReference>
<organism evidence="2 3">
    <name type="scientific">Ascaris lumbricoides</name>
    <name type="common">Giant roundworm</name>
    <dbReference type="NCBI Taxonomy" id="6252"/>
    <lineage>
        <taxon>Eukaryota</taxon>
        <taxon>Metazoa</taxon>
        <taxon>Ecdysozoa</taxon>
        <taxon>Nematoda</taxon>
        <taxon>Chromadorea</taxon>
        <taxon>Rhabditida</taxon>
        <taxon>Spirurina</taxon>
        <taxon>Ascaridomorpha</taxon>
        <taxon>Ascaridoidea</taxon>
        <taxon>Ascarididae</taxon>
        <taxon>Ascaris</taxon>
    </lineage>
</organism>
<feature type="compositionally biased region" description="Basic residues" evidence="1">
    <location>
        <begin position="803"/>
        <end position="829"/>
    </location>
</feature>
<feature type="compositionally biased region" description="Basic and acidic residues" evidence="1">
    <location>
        <begin position="783"/>
        <end position="798"/>
    </location>
</feature>
<feature type="region of interest" description="Disordered" evidence="1">
    <location>
        <begin position="691"/>
        <end position="735"/>
    </location>
</feature>
<evidence type="ECO:0000313" key="2">
    <source>
        <dbReference type="Proteomes" id="UP000036681"/>
    </source>
</evidence>
<keyword evidence="2" id="KW-1185">Reference proteome</keyword>
<proteinExistence type="predicted"/>
<protein>
    <submittedName>
        <fullName evidence="3">Uncharacterized protein</fullName>
    </submittedName>
</protein>
<feature type="compositionally biased region" description="Polar residues" evidence="1">
    <location>
        <begin position="91"/>
        <end position="104"/>
    </location>
</feature>
<feature type="compositionally biased region" description="Basic residues" evidence="1">
    <location>
        <begin position="705"/>
        <end position="721"/>
    </location>
</feature>
<feature type="region of interest" description="Disordered" evidence="1">
    <location>
        <begin position="774"/>
        <end position="854"/>
    </location>
</feature>
<name>A0A9J2PZI5_ASCLU</name>
<evidence type="ECO:0000256" key="1">
    <source>
        <dbReference type="SAM" id="MobiDB-lite"/>
    </source>
</evidence>